<keyword evidence="1" id="KW-0472">Membrane</keyword>
<dbReference type="Pfam" id="PF17802">
    <property type="entry name" value="SpaA"/>
    <property type="match status" value="3"/>
</dbReference>
<accession>A0A1T4N2P5</accession>
<name>A0A1T4N2P5_9FIRM</name>
<feature type="domain" description="Streptococcal pilin isopeptide linkage" evidence="3">
    <location>
        <begin position="1782"/>
        <end position="1907"/>
    </location>
</feature>
<gene>
    <name evidence="5" type="ORF">SAMN02745110_01438</name>
</gene>
<feature type="domain" description="Streptococcal pilin isopeptide linkage" evidence="3">
    <location>
        <begin position="2619"/>
        <end position="2742"/>
    </location>
</feature>
<keyword evidence="6" id="KW-1185">Reference proteome</keyword>
<dbReference type="InterPro" id="IPR022464">
    <property type="entry name" value="Strep_pil_isopept_link"/>
</dbReference>
<dbReference type="Proteomes" id="UP000189857">
    <property type="component" value="Unassembled WGS sequence"/>
</dbReference>
<feature type="chain" id="PRO_5039559343" evidence="2">
    <location>
        <begin position="24"/>
        <end position="3150"/>
    </location>
</feature>
<dbReference type="NCBIfam" id="TIGR03786">
    <property type="entry name" value="strep_pil_rpt"/>
    <property type="match status" value="2"/>
</dbReference>
<feature type="domain" description="SpaA-like prealbumin fold" evidence="4">
    <location>
        <begin position="1247"/>
        <end position="1340"/>
    </location>
</feature>
<feature type="domain" description="Streptococcal pilin isopeptide linkage" evidence="3">
    <location>
        <begin position="2483"/>
        <end position="2611"/>
    </location>
</feature>
<dbReference type="Gene3D" id="2.60.40.10">
    <property type="entry name" value="Immunoglobulins"/>
    <property type="match status" value="3"/>
</dbReference>
<proteinExistence type="predicted"/>
<dbReference type="Gene3D" id="2.60.40.1140">
    <property type="entry name" value="Collagen-binding surface protein Cna, B-type domain"/>
    <property type="match status" value="1"/>
</dbReference>
<dbReference type="EMBL" id="FUXA01000008">
    <property type="protein sequence ID" value="SJZ73391.1"/>
    <property type="molecule type" value="Genomic_DNA"/>
</dbReference>
<evidence type="ECO:0000256" key="1">
    <source>
        <dbReference type="SAM" id="Phobius"/>
    </source>
</evidence>
<feature type="domain" description="SpaA-like prealbumin fold" evidence="4">
    <location>
        <begin position="3013"/>
        <end position="3087"/>
    </location>
</feature>
<feature type="domain" description="Streptococcal pilin isopeptide linkage" evidence="3">
    <location>
        <begin position="2064"/>
        <end position="2203"/>
    </location>
</feature>
<keyword evidence="2" id="KW-0732">Signal</keyword>
<dbReference type="InterPro" id="IPR041033">
    <property type="entry name" value="SpaA_PFL_dom_1"/>
</dbReference>
<feature type="domain" description="SpaA-like prealbumin fold" evidence="4">
    <location>
        <begin position="1388"/>
        <end position="1466"/>
    </location>
</feature>
<dbReference type="Gene3D" id="2.60.40.3050">
    <property type="match status" value="9"/>
</dbReference>
<evidence type="ECO:0000259" key="4">
    <source>
        <dbReference type="Pfam" id="PF17802"/>
    </source>
</evidence>
<organism evidence="5 6">
    <name type="scientific">Eubacterium ruminantium</name>
    <dbReference type="NCBI Taxonomy" id="42322"/>
    <lineage>
        <taxon>Bacteria</taxon>
        <taxon>Bacillati</taxon>
        <taxon>Bacillota</taxon>
        <taxon>Clostridia</taxon>
        <taxon>Eubacteriales</taxon>
        <taxon>Eubacteriaceae</taxon>
        <taxon>Eubacterium</taxon>
    </lineage>
</organism>
<dbReference type="Pfam" id="PF12892">
    <property type="entry name" value="FctA"/>
    <property type="match status" value="9"/>
</dbReference>
<evidence type="ECO:0000313" key="6">
    <source>
        <dbReference type="Proteomes" id="UP000189857"/>
    </source>
</evidence>
<dbReference type="InterPro" id="IPR038174">
    <property type="entry name" value="Strep_pil_link_sf"/>
</dbReference>
<dbReference type="RefSeq" id="WP_078787272.1">
    <property type="nucleotide sequence ID" value="NZ_FMTO01000007.1"/>
</dbReference>
<dbReference type="InterPro" id="IPR013783">
    <property type="entry name" value="Ig-like_fold"/>
</dbReference>
<feature type="domain" description="Streptococcal pilin isopeptide linkage" evidence="3">
    <location>
        <begin position="1916"/>
        <end position="2055"/>
    </location>
</feature>
<feature type="domain" description="Streptococcal pilin isopeptide linkage" evidence="3">
    <location>
        <begin position="2895"/>
        <end position="2990"/>
    </location>
</feature>
<feature type="domain" description="Streptococcal pilin isopeptide linkage" evidence="3">
    <location>
        <begin position="2349"/>
        <end position="2475"/>
    </location>
</feature>
<protein>
    <submittedName>
        <fullName evidence="5">Pilin isopeptide linkage domain-containing protein</fullName>
    </submittedName>
</protein>
<dbReference type="OrthoDB" id="1768994at2"/>
<keyword evidence="1" id="KW-1133">Transmembrane helix</keyword>
<sequence>MGLIQKKLAATLLAFLMTFSSLGNVYPGGANAKERGGTPKRNEFVATATDADSATSGDALQEGEQLTIDKKAIEKEEGTGAEADGRYFLEDEERIRNINNASEDDFYDINEYLNTHRINVDGREYDHVQKLNPSKSFSLYLDFALSRINLKDHGLNYKYKLPEHITIGDIGSEDDQEDLRNTNGKIIGSYYVKDDIIYITFPGYYDNVVAFFTLKADWDDVENLASVPIKWKDGDETILFDLSQLHISKSLTSFVEQANGDSLAEFTVIMRADKENYEINNITFSDKYTSTYIKLYKGGYKDSQNASKDIKVSAYSQDGSRVSEKYYNYSDVGANAGANSAEMTIDNISIPKDGYVEIKYEVVVDKKTALTSDATGLLPGYVNTAKGKYVIYDKNGSPLTDAESEVEVEGMFSPRTDWIYKTKEDAFKSDDEENVLVPYTIGINRSRLYSLGGSIVRDEITNYEEGGTVKYDMTQAPYVSSDDGTNETEKTLEWVVLDEDVFNKLRSNLYRGSEKTAMENILNGTSADLTDLRNKLKTKLGVANLTNENVSSKLFTSENANDFLWISPLDEKPTFHLLHYYTTASITDMGSKNSARMWYTEIEGYPRGPGIGWMNPYKKVLEVDKENYGIYEDGEGNYYVDWHISVTVPKNSHFDHIILSDDLPEKWVSDREVSDVKHTGYYGDWFPDVPFVSYDRIQNSDQSVEETAEYEWEISDQLFTISSESADEDVQKVVENLKGVFGDSLDTSDKRKYAITNNNPTWETAYFSHFSSYQGKTYVAPNTFMQGSYFSFLYTTDRSYRGQYLGDHNYRGYNDTFFADHYTWTPKNLRFYIEELPKKSEDYTIDINYRTQINPELIKALPDYCATSGKEFFENINYVKAYQGVYDKAKGGYYYDQNKEIARASASYYIGKHDVEANILKKITNYDKDNKTADYLVEINPNGSMNSESAEYELKDKIAYSGVKFNPTSIILMDDSGSKPGVDGKVIWSNNGSPDSEYSGSDSFISIDVDNQDNGSSTVLMNFDNRTGFFGESGQKFKHMYLVYRIDVSGWNPQDILSNAVYLYNEKNVPGTETISKDFLGSDTVEFVESDAITKKIVNDAKEENNFTPTFEIIVDTLSPDAGNIFNINAGDKFTINDVMSDNLTLEADTVKVQSFNTTQKSWEDMDKGDYKITYDEDNRELNIKVTVKNTATKYKVNYDAIVKPNKNVQVIRNTAKILEDENVKVNFESRVFTNSYQSGANAEAFKIKLKKYDADEPTKFLSASFKLYYYDSKGMEWKERTNASSSDGLFTTDPDDGTLTMSNAMCGEDPIPVIADKTWYKLEEVKAPDGYTLKTTPIYYYTSVQGINPTVSGSPNDININKDKYSIIKIGGTATPTLSISNSKLQFDIKKVDASSDDVTVQGAAFALYSDEACKEKIADSEEVEPGVNRFSDIEISEKMTLYMKETKAPVDYQIDTTVYKVNIEGSLISSITSLDGQKTLVFDNSDNTYMFKNASSNGNLVIAKLIEFDVGSISDYADNEFRFTAMITDENGNIFHDGNDEKAFDAILTDAKGTKTKSKYYSGDVIYLKADETYAITGIPDKANYKVTEIGDDGFKTERRITDSDDVDSDIRKRGNVASGTITASETDTVTYINTPYGSIEITKNMVLSENPEETMDIPDGLTLKVTDGFAEDDSRVDVYAIAVWDAALGKFVASETRNGITFDNSIKNGFKIGNVPTGKYRIYETNEDIEGFKCKISTNKSADSINGNMIRVSDSVRSGGTRTTKVINTYSAAMDVDISAGKRVSGHNIKAGDYTFLLYDASNDTVVQSVKNGNFGSIKFNTLKFEQLGSYDYYIKEQIPEEATKLDDGSGRYIYNGTIYDNSVIDVHIDLKIGADNKLEKEVTYKKNGTVLTDQNDVSFSNIYVAEGRLSLEGTKELVGRSMSDGDYTFLADIKKVDSEGVESTVATGVKVGTSKADGTIDFDGTYTSGTETGDYFSYSEKDAGSKYIYDIYEKIPAATDADYKAGVTYSDQHFVVEATISDNRDGSLSIGKSIEDGNGKTAYEIAFVNKFNAEGNLKLTADKILTGKNLTADEYTFEVYEGSDVVATGKNDANGNIEFSDIRFYVDNTGNTPVSNLGNHTYTVKEIIPDGAELKNNKYTYQGVVYDSTSYTVRVNASANDDGTISFDVTGADKVENAKDTYKVTKNSGRLAAFVNTYQAYGTVSLSGKKTMLGRSFIDENDCIVIASYYELNSDSTLTPLALNQQVGVLNRDGTITFQSVTLNESSVGHNYLVTIKEYKPSDFGAVDRAGVTYSNEIYYLYLSPEDNGDGTLNLNERMVNSSNEEVSSVDFTNKYNAEGSLTYTATKLLKGRDIDNEQFTFDIYEGEKIISSGKNDENGNITFDEIKFYIDGEESYKGEHNYVIKERIPDPVPKGYVYDNSTYSISVNATDNGFGILEIVASGAAIDDSGLTYKVTLPEGRDANFINEYSAYGEVSLEGSKVLNGRELYDDEFSFKAVEYKVVDGKNTATGRVFTGTNNASGNIAFENITFSKDAESGDMTGVYHYEISEVKPEDRSLGGVTYDEAVYTLDAIVSDSGDGTLSVLKTIRDKDGIITDDIVFTNKYTSEANFKLEVGKELKGRDIEEGQFEFVILEGDNIVSTGTNDDDGNVVFDDIRFFVDDNDSYIGTHNYTVKEVIPDPVPEGYKYDDATYNITVEAVDNEDGTITLDVTGAEKNDTSYRLTKDEEGADFVNKYSAEGEINLEASKILEGADLKADEFSFRLESVNEGNDYIDESTCDASGNVKFNTIHFEKNEEKDETGTYKYKLSEVIPEEAGLVPGVEYDKAVYYVTLQVEDAGNGKLNVTAAITDENEKGVENVVFKNIYSASAEVSFEGVKSVKFIDLDLKKRQILENEYTFTLEEYVDGEYKSLSETGTDKEGRFEFPAVNYDLESAGTHYYRISEVKGDVAYVQYTAEPVYVIVDVYDNGDSTMSTTVEYVKADSIEDVIKGKGENIDQALFENVINETTVKKVDDDNNLLEGAYLYIVDDNGEVVYSYTSGKSEVRIYGLERSRIYTLKEDKAPDGYEKAEDIKFAVGEYGKVLVYNGDKVVEADELVMVDHKVKTAVDSVKTGDSTNLLLMFMLMITSFGGIVLISRRKKNDRK</sequence>
<feature type="transmembrane region" description="Helical" evidence="1">
    <location>
        <begin position="3124"/>
        <end position="3142"/>
    </location>
</feature>
<evidence type="ECO:0000259" key="3">
    <source>
        <dbReference type="Pfam" id="PF12892"/>
    </source>
</evidence>
<feature type="domain" description="Streptococcal pilin isopeptide linkage" evidence="3">
    <location>
        <begin position="2750"/>
        <end position="2872"/>
    </location>
</feature>
<evidence type="ECO:0000313" key="5">
    <source>
        <dbReference type="EMBL" id="SJZ73391.1"/>
    </source>
</evidence>
<feature type="signal peptide" evidence="2">
    <location>
        <begin position="1"/>
        <end position="23"/>
    </location>
</feature>
<feature type="domain" description="Streptococcal pilin isopeptide linkage" evidence="3">
    <location>
        <begin position="2255"/>
        <end position="2341"/>
    </location>
</feature>
<keyword evidence="1" id="KW-0812">Transmembrane</keyword>
<evidence type="ECO:0000256" key="2">
    <source>
        <dbReference type="SAM" id="SignalP"/>
    </source>
</evidence>
<dbReference type="Gene3D" id="2.60.40.740">
    <property type="match status" value="1"/>
</dbReference>
<reference evidence="5 6" key="1">
    <citation type="submission" date="2017-02" db="EMBL/GenBank/DDBJ databases">
        <authorList>
            <person name="Peterson S.W."/>
        </authorList>
    </citation>
    <scope>NUCLEOTIDE SEQUENCE [LARGE SCALE GENOMIC DNA]</scope>
    <source>
        <strain evidence="5 6">ATCC 17233</strain>
    </source>
</reference>